<feature type="active site" description="Proton acceptor" evidence="2">
    <location>
        <position position="76"/>
    </location>
</feature>
<keyword evidence="5" id="KW-0808">Transferase</keyword>
<evidence type="ECO:0000313" key="6">
    <source>
        <dbReference type="Proteomes" id="UP000510822"/>
    </source>
</evidence>
<dbReference type="EMBL" id="CP058952">
    <property type="protein sequence ID" value="QLI83077.1"/>
    <property type="molecule type" value="Genomic_DNA"/>
</dbReference>
<evidence type="ECO:0000256" key="2">
    <source>
        <dbReference type="PIRSR" id="PIRSR639126-1"/>
    </source>
</evidence>
<reference evidence="5 6" key="1">
    <citation type="journal article" date="2016" name="Int. J. Syst. Evol. Microbiol.">
        <title>Chitinibacter fontanus sp. nov., isolated from a spring.</title>
        <authorList>
            <person name="Sheu S.Y."/>
            <person name="Li Y.S."/>
            <person name="Young C.C."/>
            <person name="Chen W.M."/>
        </authorList>
    </citation>
    <scope>NUCLEOTIDE SEQUENCE [LARGE SCALE GENOMIC DNA]</scope>
    <source>
        <strain evidence="5 6">STM-7</strain>
    </source>
</reference>
<dbReference type="GO" id="GO:0016740">
    <property type="term" value="F:transferase activity"/>
    <property type="evidence" value="ECO:0007669"/>
    <property type="project" value="UniProtKB-KW"/>
</dbReference>
<proteinExistence type="inferred from homology"/>
<dbReference type="AlphaFoldDB" id="A0A7D5VBK2"/>
<dbReference type="CDD" id="cd06661">
    <property type="entry name" value="GGCT_like"/>
    <property type="match status" value="1"/>
</dbReference>
<evidence type="ECO:0000313" key="5">
    <source>
        <dbReference type="EMBL" id="QLI83077.1"/>
    </source>
</evidence>
<gene>
    <name evidence="5" type="ORF">HZU75_16980</name>
</gene>
<dbReference type="Gene3D" id="3.10.490.10">
    <property type="entry name" value="Gamma-glutamyl cyclotransferase-like"/>
    <property type="match status" value="1"/>
</dbReference>
<dbReference type="InterPro" id="IPR039126">
    <property type="entry name" value="GGACT"/>
</dbReference>
<dbReference type="InterPro" id="IPR013024">
    <property type="entry name" value="GGCT-like"/>
</dbReference>
<name>A0A7D5VBK2_9NEIS</name>
<dbReference type="PANTHER" id="PTHR12510:SF4">
    <property type="entry name" value="GAMMA-GLUTAMYLAMINECYCLOTRANSFERASE"/>
    <property type="match status" value="1"/>
</dbReference>
<dbReference type="KEGG" id="cfon:HZU75_16980"/>
<evidence type="ECO:0000256" key="3">
    <source>
        <dbReference type="RuleBase" id="RU367036"/>
    </source>
</evidence>
<organism evidence="5 6">
    <name type="scientific">Chitinibacter fontanus</name>
    <dbReference type="NCBI Taxonomy" id="1737446"/>
    <lineage>
        <taxon>Bacteria</taxon>
        <taxon>Pseudomonadati</taxon>
        <taxon>Pseudomonadota</taxon>
        <taxon>Betaproteobacteria</taxon>
        <taxon>Neisseriales</taxon>
        <taxon>Chitinibacteraceae</taxon>
        <taxon>Chitinibacter</taxon>
    </lineage>
</organism>
<accession>A0A7D5VBK2</accession>
<dbReference type="InterPro" id="IPR036568">
    <property type="entry name" value="GGCT-like_sf"/>
</dbReference>
<keyword evidence="6" id="KW-1185">Reference proteome</keyword>
<dbReference type="GO" id="GO:0061929">
    <property type="term" value="F:gamma-glutamylaminecyclotransferase activity"/>
    <property type="evidence" value="ECO:0007669"/>
    <property type="project" value="InterPro"/>
</dbReference>
<feature type="domain" description="Gamma-glutamylcyclotransferase AIG2-like" evidence="4">
    <location>
        <begin position="7"/>
        <end position="108"/>
    </location>
</feature>
<dbReference type="InterPro" id="IPR009288">
    <property type="entry name" value="AIG2-like_dom"/>
</dbReference>
<dbReference type="Pfam" id="PF06094">
    <property type="entry name" value="GGACT"/>
    <property type="match status" value="1"/>
</dbReference>
<dbReference type="PANTHER" id="PTHR12510">
    <property type="entry name" value="TROPONIN C-AKIN-1 PROTEIN"/>
    <property type="match status" value="1"/>
</dbReference>
<dbReference type="RefSeq" id="WP_180307146.1">
    <property type="nucleotide sequence ID" value="NZ_CP058952.1"/>
</dbReference>
<protein>
    <recommendedName>
        <fullName evidence="3">Gamma-glutamylcyclotransferase family protein</fullName>
    </recommendedName>
</protein>
<sequence>MTNADYLFVYGTLKRGFCNHHWLGGARYISAAKTVKDFALYTIEYPFLCHTPALYPVFGEVYQISASELARADELEQHPDDYCREVIEVLLEDGTPLMAWAYFHPRPQGRLLTEGVFTAGA</sequence>
<comment type="similarity">
    <text evidence="1 3">Belongs to the gamma-glutamylcyclotransferase family.</text>
</comment>
<dbReference type="GO" id="GO:0005829">
    <property type="term" value="C:cytosol"/>
    <property type="evidence" value="ECO:0007669"/>
    <property type="project" value="TreeGrafter"/>
</dbReference>
<dbReference type="Proteomes" id="UP000510822">
    <property type="component" value="Chromosome"/>
</dbReference>
<evidence type="ECO:0000256" key="1">
    <source>
        <dbReference type="ARBA" id="ARBA00008861"/>
    </source>
</evidence>
<dbReference type="SUPFAM" id="SSF110857">
    <property type="entry name" value="Gamma-glutamyl cyclotransferase-like"/>
    <property type="match status" value="1"/>
</dbReference>
<evidence type="ECO:0000259" key="4">
    <source>
        <dbReference type="Pfam" id="PF06094"/>
    </source>
</evidence>